<dbReference type="AlphaFoldDB" id="A0A4U0XXN9"/>
<evidence type="ECO:0000256" key="1">
    <source>
        <dbReference type="SAM" id="MobiDB-lite"/>
    </source>
</evidence>
<proteinExistence type="predicted"/>
<accession>A0A4U0XXN9</accession>
<gene>
    <name evidence="2" type="ORF">B0A55_01097</name>
</gene>
<dbReference type="EMBL" id="NAJQ01000026">
    <property type="protein sequence ID" value="TKA82752.1"/>
    <property type="molecule type" value="Genomic_DNA"/>
</dbReference>
<feature type="compositionally biased region" description="Low complexity" evidence="1">
    <location>
        <begin position="204"/>
        <end position="215"/>
    </location>
</feature>
<feature type="compositionally biased region" description="Low complexity" evidence="1">
    <location>
        <begin position="329"/>
        <end position="351"/>
    </location>
</feature>
<feature type="region of interest" description="Disordered" evidence="1">
    <location>
        <begin position="1"/>
        <end position="124"/>
    </location>
</feature>
<sequence length="488" mass="51456">MQAHHPAHSSDQIPGRRAGHAVPVGIASRSASFDRRTRSDDSWVEISSQPSSSSLSSVNDDIVPTGLRVQHDPRARRRRALRPGAPSHLNITHRPSSVGGTSSQEEYEESESESDRVMTSSGEGGLLLPGHTIFHADLSPAVRSTASEDSAPLTVADEDENRTAINYPINNDACFTPQPNAFSHPPSSGQPRHVSAPVPGSYFPATRAPTRSAARQSLSAQPDQQSHMPQNILSPSYNAAAQHDEALRTSLSTLLSCAAAARGLPKTTSHKRGQAPTTTTTTPPARSNRIAPLSFRLIPESAVPIINSPPQSHEPTFHPTLRRSRRRPSTSTSASAASDRFSTNNNNNNNNKETKRKAPPAPPAIRSSSRERRALKKARRASSSEELYSQQQGGVITPTLLTWVVSAGVVVVLSALSFGAGYSLGREAGRFEAGGGGIGGGVGGGGTGGGRVGLVAEADEQLRGCAREAARSGLGLKRGLLGRSAVQV</sequence>
<comment type="caution">
    <text evidence="2">The sequence shown here is derived from an EMBL/GenBank/DDBJ whole genome shotgun (WGS) entry which is preliminary data.</text>
</comment>
<feature type="compositionally biased region" description="Polar residues" evidence="1">
    <location>
        <begin position="216"/>
        <end position="231"/>
    </location>
</feature>
<feature type="region of interest" description="Disordered" evidence="1">
    <location>
        <begin position="303"/>
        <end position="391"/>
    </location>
</feature>
<protein>
    <recommendedName>
        <fullName evidence="4">REJ domain-containing protein</fullName>
    </recommendedName>
</protein>
<dbReference type="STRING" id="329884.A0A4U0XXN9"/>
<feature type="compositionally biased region" description="Polar residues" evidence="1">
    <location>
        <begin position="89"/>
        <end position="101"/>
    </location>
</feature>
<dbReference type="OrthoDB" id="5413188at2759"/>
<keyword evidence="3" id="KW-1185">Reference proteome</keyword>
<feature type="compositionally biased region" description="Low complexity" evidence="1">
    <location>
        <begin position="44"/>
        <end position="57"/>
    </location>
</feature>
<reference evidence="2 3" key="1">
    <citation type="submission" date="2017-03" db="EMBL/GenBank/DDBJ databases">
        <title>Genomes of endolithic fungi from Antarctica.</title>
        <authorList>
            <person name="Coleine C."/>
            <person name="Masonjones S."/>
            <person name="Stajich J.E."/>
        </authorList>
    </citation>
    <scope>NUCLEOTIDE SEQUENCE [LARGE SCALE GENOMIC DNA]</scope>
    <source>
        <strain evidence="2 3">CCFEE 5184</strain>
    </source>
</reference>
<evidence type="ECO:0000313" key="2">
    <source>
        <dbReference type="EMBL" id="TKA82752.1"/>
    </source>
</evidence>
<name>A0A4U0XXN9_9PEZI</name>
<evidence type="ECO:0000313" key="3">
    <source>
        <dbReference type="Proteomes" id="UP000309340"/>
    </source>
</evidence>
<feature type="compositionally biased region" description="Basic and acidic residues" evidence="1">
    <location>
        <begin position="32"/>
        <end position="41"/>
    </location>
</feature>
<dbReference type="Proteomes" id="UP000309340">
    <property type="component" value="Unassembled WGS sequence"/>
</dbReference>
<feature type="region of interest" description="Disordered" evidence="1">
    <location>
        <begin position="169"/>
        <end position="231"/>
    </location>
</feature>
<feature type="region of interest" description="Disordered" evidence="1">
    <location>
        <begin position="263"/>
        <end position="289"/>
    </location>
</feature>
<feature type="compositionally biased region" description="Polar residues" evidence="1">
    <location>
        <begin position="177"/>
        <end position="190"/>
    </location>
</feature>
<organism evidence="2 3">
    <name type="scientific">Friedmanniomyces simplex</name>
    <dbReference type="NCBI Taxonomy" id="329884"/>
    <lineage>
        <taxon>Eukaryota</taxon>
        <taxon>Fungi</taxon>
        <taxon>Dikarya</taxon>
        <taxon>Ascomycota</taxon>
        <taxon>Pezizomycotina</taxon>
        <taxon>Dothideomycetes</taxon>
        <taxon>Dothideomycetidae</taxon>
        <taxon>Mycosphaerellales</taxon>
        <taxon>Teratosphaeriaceae</taxon>
        <taxon>Friedmanniomyces</taxon>
    </lineage>
</organism>
<evidence type="ECO:0008006" key="4">
    <source>
        <dbReference type="Google" id="ProtNLM"/>
    </source>
</evidence>